<sequence>MPLTITAESPQTQDAHDLIAGSEQALRAVYSADECFTFTARELDAPNITFWVARSGTTPLGCVALVDCGTYGEVKRLFVTPNARGTGAAHALMSALETHATALGLPSVKLETGDKLVAAVKLYHKLGYRECGPFGAYGLHPASLFMAKTL</sequence>
<dbReference type="Proteomes" id="UP000316030">
    <property type="component" value="Unassembled WGS sequence"/>
</dbReference>
<evidence type="ECO:0000256" key="1">
    <source>
        <dbReference type="ARBA" id="ARBA00022679"/>
    </source>
</evidence>
<keyword evidence="5" id="KW-1185">Reference proteome</keyword>
<proteinExistence type="predicted"/>
<dbReference type="InterPro" id="IPR050832">
    <property type="entry name" value="Bact_Acetyltransf"/>
</dbReference>
<dbReference type="SUPFAM" id="SSF55729">
    <property type="entry name" value="Acyl-CoA N-acyltransferases (Nat)"/>
    <property type="match status" value="1"/>
</dbReference>
<dbReference type="PROSITE" id="PS51186">
    <property type="entry name" value="GNAT"/>
    <property type="match status" value="1"/>
</dbReference>
<organism evidence="4 5">
    <name type="scientific">Thalassovita litoralis</name>
    <dbReference type="NCBI Taxonomy" id="1010611"/>
    <lineage>
        <taxon>Bacteria</taxon>
        <taxon>Pseudomonadati</taxon>
        <taxon>Pseudomonadota</taxon>
        <taxon>Alphaproteobacteria</taxon>
        <taxon>Rhodobacterales</taxon>
        <taxon>Roseobacteraceae</taxon>
        <taxon>Thalassovita</taxon>
    </lineage>
</organism>
<evidence type="ECO:0000259" key="3">
    <source>
        <dbReference type="PROSITE" id="PS51186"/>
    </source>
</evidence>
<gene>
    <name evidence="4" type="ORF">SAMN06265173_11639</name>
</gene>
<evidence type="ECO:0000313" key="5">
    <source>
        <dbReference type="Proteomes" id="UP000316030"/>
    </source>
</evidence>
<evidence type="ECO:0000313" key="4">
    <source>
        <dbReference type="EMBL" id="SMO82475.1"/>
    </source>
</evidence>
<dbReference type="Gene3D" id="3.40.630.30">
    <property type="match status" value="1"/>
</dbReference>
<reference evidence="4 5" key="1">
    <citation type="submission" date="2017-05" db="EMBL/GenBank/DDBJ databases">
        <authorList>
            <person name="Varghese N."/>
            <person name="Submissions S."/>
        </authorList>
    </citation>
    <scope>NUCLEOTIDE SEQUENCE [LARGE SCALE GENOMIC DNA]</scope>
    <source>
        <strain evidence="4 5">DSM 29506</strain>
    </source>
</reference>
<dbReference type="CDD" id="cd04301">
    <property type="entry name" value="NAT_SF"/>
    <property type="match status" value="1"/>
</dbReference>
<dbReference type="InterPro" id="IPR016181">
    <property type="entry name" value="Acyl_CoA_acyltransferase"/>
</dbReference>
<protein>
    <submittedName>
        <fullName evidence="4">Putative acetyltransferase</fullName>
    </submittedName>
</protein>
<accession>A0A521EF05</accession>
<dbReference type="OrthoDB" id="9803233at2"/>
<keyword evidence="2" id="KW-0012">Acyltransferase</keyword>
<dbReference type="AlphaFoldDB" id="A0A521EF05"/>
<feature type="domain" description="N-acetyltransferase" evidence="3">
    <location>
        <begin position="3"/>
        <end position="150"/>
    </location>
</feature>
<dbReference type="GO" id="GO:0016747">
    <property type="term" value="F:acyltransferase activity, transferring groups other than amino-acyl groups"/>
    <property type="evidence" value="ECO:0007669"/>
    <property type="project" value="InterPro"/>
</dbReference>
<evidence type="ECO:0000256" key="2">
    <source>
        <dbReference type="ARBA" id="ARBA00023315"/>
    </source>
</evidence>
<name>A0A521EF05_9RHOB</name>
<dbReference type="InterPro" id="IPR000182">
    <property type="entry name" value="GNAT_dom"/>
</dbReference>
<dbReference type="Pfam" id="PF00583">
    <property type="entry name" value="Acetyltransf_1"/>
    <property type="match status" value="1"/>
</dbReference>
<dbReference type="PANTHER" id="PTHR43877">
    <property type="entry name" value="AMINOALKYLPHOSPHONATE N-ACETYLTRANSFERASE-RELATED-RELATED"/>
    <property type="match status" value="1"/>
</dbReference>
<dbReference type="EMBL" id="FXTO01000016">
    <property type="protein sequence ID" value="SMO82475.1"/>
    <property type="molecule type" value="Genomic_DNA"/>
</dbReference>
<dbReference type="RefSeq" id="WP_142493823.1">
    <property type="nucleotide sequence ID" value="NZ_FXTO01000016.1"/>
</dbReference>
<dbReference type="PANTHER" id="PTHR43877:SF2">
    <property type="entry name" value="AMINOALKYLPHOSPHONATE N-ACETYLTRANSFERASE-RELATED"/>
    <property type="match status" value="1"/>
</dbReference>
<keyword evidence="1 4" id="KW-0808">Transferase</keyword>